<evidence type="ECO:0000313" key="2">
    <source>
        <dbReference type="Proteomes" id="UP001249851"/>
    </source>
</evidence>
<organism evidence="1 2">
    <name type="scientific">Acropora cervicornis</name>
    <name type="common">Staghorn coral</name>
    <dbReference type="NCBI Taxonomy" id="6130"/>
    <lineage>
        <taxon>Eukaryota</taxon>
        <taxon>Metazoa</taxon>
        <taxon>Cnidaria</taxon>
        <taxon>Anthozoa</taxon>
        <taxon>Hexacorallia</taxon>
        <taxon>Scleractinia</taxon>
        <taxon>Astrocoeniina</taxon>
        <taxon>Acroporidae</taxon>
        <taxon>Acropora</taxon>
    </lineage>
</organism>
<dbReference type="EMBL" id="JARQWQ010000017">
    <property type="protein sequence ID" value="KAK2566317.1"/>
    <property type="molecule type" value="Genomic_DNA"/>
</dbReference>
<dbReference type="Proteomes" id="UP001249851">
    <property type="component" value="Unassembled WGS sequence"/>
</dbReference>
<protein>
    <submittedName>
        <fullName evidence="1">Uncharacterized protein</fullName>
    </submittedName>
</protein>
<reference evidence="1" key="1">
    <citation type="journal article" date="2023" name="G3 (Bethesda)">
        <title>Whole genome assembly and annotation of the endangered Caribbean coral Acropora cervicornis.</title>
        <authorList>
            <person name="Selwyn J.D."/>
            <person name="Vollmer S.V."/>
        </authorList>
    </citation>
    <scope>NUCLEOTIDE SEQUENCE</scope>
    <source>
        <strain evidence="1">K2</strain>
    </source>
</reference>
<dbReference type="AlphaFoldDB" id="A0AAD9QRR6"/>
<keyword evidence="2" id="KW-1185">Reference proteome</keyword>
<evidence type="ECO:0000313" key="1">
    <source>
        <dbReference type="EMBL" id="KAK2566317.1"/>
    </source>
</evidence>
<proteinExistence type="predicted"/>
<sequence length="91" mass="10585">MYPRNKAPFRDIFRSVVPDVFTYGKRFLDGVSDNRLLPKFLLWAEGQEKKKTSITLGRENILNSKREDPSLLVNKKKLTYKNIVGRGKTKN</sequence>
<reference evidence="1" key="2">
    <citation type="journal article" date="2023" name="Science">
        <title>Genomic signatures of disease resistance in endangered staghorn corals.</title>
        <authorList>
            <person name="Vollmer S.V."/>
            <person name="Selwyn J.D."/>
            <person name="Despard B.A."/>
            <person name="Roesel C.L."/>
        </authorList>
    </citation>
    <scope>NUCLEOTIDE SEQUENCE</scope>
    <source>
        <strain evidence="1">K2</strain>
    </source>
</reference>
<accession>A0AAD9QRR6</accession>
<gene>
    <name evidence="1" type="ORF">P5673_009809</name>
</gene>
<name>A0AAD9QRR6_ACRCE</name>
<comment type="caution">
    <text evidence="1">The sequence shown here is derived from an EMBL/GenBank/DDBJ whole genome shotgun (WGS) entry which is preliminary data.</text>
</comment>